<dbReference type="PROSITE" id="PS00430">
    <property type="entry name" value="TONB_DEPENDENT_REC_1"/>
    <property type="match status" value="1"/>
</dbReference>
<dbReference type="PANTHER" id="PTHR35332:SF2">
    <property type="entry name" value="REGULATION OF ENOLASE PROTEIN 1"/>
    <property type="match status" value="1"/>
</dbReference>
<dbReference type="AlphaFoldDB" id="A0A6I6G3T1"/>
<sequence>MIRLQLIRICILLLLAICQLPSARAQVADSVIVPSIPSKLYWANKPNSFVVKGNKIVIVAGAKTDMFRDPNVTYNTDNAPKLLFQPADNFVLSTSIQHGFVHKWDGGAIVLMEDSLHWIKFCFEKITPAPIGW</sequence>
<organism evidence="2 3">
    <name type="scientific">Phnomibacter ginsenosidimutans</name>
    <dbReference type="NCBI Taxonomy" id="2676868"/>
    <lineage>
        <taxon>Bacteria</taxon>
        <taxon>Pseudomonadati</taxon>
        <taxon>Bacteroidota</taxon>
        <taxon>Chitinophagia</taxon>
        <taxon>Chitinophagales</taxon>
        <taxon>Chitinophagaceae</taxon>
        <taxon>Phnomibacter</taxon>
    </lineage>
</organism>
<dbReference type="Pfam" id="PF07081">
    <property type="entry name" value="DUF1349"/>
    <property type="match status" value="1"/>
</dbReference>
<keyword evidence="1" id="KW-0732">Signal</keyword>
<gene>
    <name evidence="2" type="ORF">GLV81_03210</name>
</gene>
<dbReference type="InterPro" id="IPR010916">
    <property type="entry name" value="TonB_box_CS"/>
</dbReference>
<evidence type="ECO:0000313" key="2">
    <source>
        <dbReference type="EMBL" id="QGW27246.1"/>
    </source>
</evidence>
<feature type="signal peptide" evidence="1">
    <location>
        <begin position="1"/>
        <end position="25"/>
    </location>
</feature>
<evidence type="ECO:0000256" key="1">
    <source>
        <dbReference type="SAM" id="SignalP"/>
    </source>
</evidence>
<dbReference type="EMBL" id="CP046566">
    <property type="protein sequence ID" value="QGW27246.1"/>
    <property type="molecule type" value="Genomic_DNA"/>
</dbReference>
<keyword evidence="3" id="KW-1185">Reference proteome</keyword>
<protein>
    <submittedName>
        <fullName evidence="2">DUF1349 domain-containing protein</fullName>
    </submittedName>
</protein>
<dbReference type="KEGG" id="fls:GLV81_03210"/>
<proteinExistence type="predicted"/>
<dbReference type="PANTHER" id="PTHR35332">
    <property type="entry name" value="REGULATION OF ENOLASE PROTEIN 1"/>
    <property type="match status" value="1"/>
</dbReference>
<reference evidence="2 3" key="1">
    <citation type="submission" date="2019-11" db="EMBL/GenBank/DDBJ databases">
        <authorList>
            <person name="Im W.T."/>
        </authorList>
    </citation>
    <scope>NUCLEOTIDE SEQUENCE [LARGE SCALE GENOMIC DNA]</scope>
    <source>
        <strain evidence="2 3">SB-02</strain>
    </source>
</reference>
<dbReference type="RefSeq" id="WP_157476815.1">
    <property type="nucleotide sequence ID" value="NZ_CP046566.1"/>
</dbReference>
<evidence type="ECO:0000313" key="3">
    <source>
        <dbReference type="Proteomes" id="UP000426027"/>
    </source>
</evidence>
<dbReference type="InterPro" id="IPR009784">
    <property type="entry name" value="DUF1349"/>
</dbReference>
<name>A0A6I6G3T1_9BACT</name>
<dbReference type="Gene3D" id="2.60.120.200">
    <property type="match status" value="1"/>
</dbReference>
<accession>A0A6I6G3T1</accession>
<dbReference type="Proteomes" id="UP000426027">
    <property type="component" value="Chromosome"/>
</dbReference>
<feature type="chain" id="PRO_5026123423" evidence="1">
    <location>
        <begin position="26"/>
        <end position="133"/>
    </location>
</feature>